<proteinExistence type="predicted"/>
<name>A0A645JPK7_9ZZZZ</name>
<gene>
    <name evidence="1" type="ORF">SDC9_209251</name>
</gene>
<accession>A0A645JPK7</accession>
<dbReference type="EMBL" id="VSSQ01138218">
    <property type="protein sequence ID" value="MPN61513.1"/>
    <property type="molecule type" value="Genomic_DNA"/>
</dbReference>
<reference evidence="1" key="1">
    <citation type="submission" date="2019-08" db="EMBL/GenBank/DDBJ databases">
        <authorList>
            <person name="Kucharzyk K."/>
            <person name="Murdoch R.W."/>
            <person name="Higgins S."/>
            <person name="Loffler F."/>
        </authorList>
    </citation>
    <scope>NUCLEOTIDE SEQUENCE</scope>
</reference>
<comment type="caution">
    <text evidence="1">The sequence shown here is derived from an EMBL/GenBank/DDBJ whole genome shotgun (WGS) entry which is preliminary data.</text>
</comment>
<organism evidence="1">
    <name type="scientific">bioreactor metagenome</name>
    <dbReference type="NCBI Taxonomy" id="1076179"/>
    <lineage>
        <taxon>unclassified sequences</taxon>
        <taxon>metagenomes</taxon>
        <taxon>ecological metagenomes</taxon>
    </lineage>
</organism>
<protein>
    <submittedName>
        <fullName evidence="1">Uncharacterized protein</fullName>
    </submittedName>
</protein>
<evidence type="ECO:0000313" key="1">
    <source>
        <dbReference type="EMBL" id="MPN61513.1"/>
    </source>
</evidence>
<sequence length="76" mass="8093">MAQFKLCLDFSPILNVSFSTFTNAIEGVSIILSSINLTTFTSSSSVLLSGINLVANFIINLLNGNKISVDAILNIV</sequence>
<dbReference type="AlphaFoldDB" id="A0A645JPK7"/>